<organism evidence="1 2">
    <name type="scientific">Filimonas effusa</name>
    <dbReference type="NCBI Taxonomy" id="2508721"/>
    <lineage>
        <taxon>Bacteria</taxon>
        <taxon>Pseudomonadati</taxon>
        <taxon>Bacteroidota</taxon>
        <taxon>Chitinophagia</taxon>
        <taxon>Chitinophagales</taxon>
        <taxon>Chitinophagaceae</taxon>
        <taxon>Filimonas</taxon>
    </lineage>
</organism>
<name>A0A4Q1DA75_9BACT</name>
<gene>
    <name evidence="1" type="ORF">ESB13_04840</name>
</gene>
<keyword evidence="2" id="KW-1185">Reference proteome</keyword>
<dbReference type="OrthoDB" id="682887at2"/>
<proteinExistence type="predicted"/>
<dbReference type="EMBL" id="SDHZ01000001">
    <property type="protein sequence ID" value="RXK86140.1"/>
    <property type="molecule type" value="Genomic_DNA"/>
</dbReference>
<protein>
    <submittedName>
        <fullName evidence="1">Uncharacterized protein</fullName>
    </submittedName>
</protein>
<evidence type="ECO:0000313" key="1">
    <source>
        <dbReference type="EMBL" id="RXK86140.1"/>
    </source>
</evidence>
<comment type="caution">
    <text evidence="1">The sequence shown here is derived from an EMBL/GenBank/DDBJ whole genome shotgun (WGS) entry which is preliminary data.</text>
</comment>
<reference evidence="1 2" key="1">
    <citation type="submission" date="2019-01" db="EMBL/GenBank/DDBJ databases">
        <title>Filimonas sp. strain TTM-71.</title>
        <authorList>
            <person name="Chen W.-M."/>
        </authorList>
    </citation>
    <scope>NUCLEOTIDE SEQUENCE [LARGE SCALE GENOMIC DNA]</scope>
    <source>
        <strain evidence="1 2">TTM-71</strain>
    </source>
</reference>
<dbReference type="AlphaFoldDB" id="A0A4Q1DA75"/>
<sequence>MYKDEVALNQYLSDAFINNPKTVDRILSLAVNEIEHLKKTYVHHDWLKPFPVIAERLEAIRVNILARYSDSVSAMGRGTIKPLVWTGGVAVLGTLFNELRTSEKNSAGNTMINATAKEIEDFICEAFVDESGNPFERSSVNRYLSSDKQAKRNKVDIKAIKAKTKE</sequence>
<dbReference type="Proteomes" id="UP000290545">
    <property type="component" value="Unassembled WGS sequence"/>
</dbReference>
<dbReference type="RefSeq" id="WP_129001890.1">
    <property type="nucleotide sequence ID" value="NZ_SDHZ01000001.1"/>
</dbReference>
<evidence type="ECO:0000313" key="2">
    <source>
        <dbReference type="Proteomes" id="UP000290545"/>
    </source>
</evidence>
<accession>A0A4Q1DA75</accession>